<dbReference type="PANTHER" id="PTHR11136">
    <property type="entry name" value="FOLYLPOLYGLUTAMATE SYNTHASE-RELATED"/>
    <property type="match status" value="1"/>
</dbReference>
<comment type="cofactor">
    <cofactor evidence="1">
        <name>Mg(2+)</name>
        <dbReference type="ChEBI" id="CHEBI:18420"/>
    </cofactor>
</comment>
<dbReference type="InterPro" id="IPR036615">
    <property type="entry name" value="Mur_ligase_C_dom_sf"/>
</dbReference>
<dbReference type="Pfam" id="PF08245">
    <property type="entry name" value="Mur_ligase_M"/>
    <property type="match status" value="1"/>
</dbReference>
<protein>
    <recommendedName>
        <fullName evidence="8">Dihydrofolate synthase/folylpolyglutamate synthase</fullName>
        <ecNumber evidence="6">6.3.2.12</ecNumber>
        <ecNumber evidence="7">6.3.2.17</ecNumber>
    </recommendedName>
    <alternativeName>
        <fullName evidence="15">Tetrahydrofolylpolyglutamate synthase</fullName>
    </alternativeName>
</protein>
<dbReference type="GO" id="GO:0005524">
    <property type="term" value="F:ATP binding"/>
    <property type="evidence" value="ECO:0007669"/>
    <property type="project" value="UniProtKB-KW"/>
</dbReference>
<dbReference type="AlphaFoldDB" id="A0A6G1XBC8"/>
<evidence type="ECO:0000256" key="10">
    <source>
        <dbReference type="ARBA" id="ARBA00022723"/>
    </source>
</evidence>
<evidence type="ECO:0000256" key="7">
    <source>
        <dbReference type="ARBA" id="ARBA00013025"/>
    </source>
</evidence>
<dbReference type="EC" id="6.3.2.17" evidence="7"/>
<comment type="catalytic activity">
    <reaction evidence="17">
        <text>7,8-dihydropteroate + L-glutamate + ATP = 7,8-dihydrofolate + ADP + phosphate + H(+)</text>
        <dbReference type="Rhea" id="RHEA:23584"/>
        <dbReference type="ChEBI" id="CHEBI:15378"/>
        <dbReference type="ChEBI" id="CHEBI:17839"/>
        <dbReference type="ChEBI" id="CHEBI:29985"/>
        <dbReference type="ChEBI" id="CHEBI:30616"/>
        <dbReference type="ChEBI" id="CHEBI:43474"/>
        <dbReference type="ChEBI" id="CHEBI:57451"/>
        <dbReference type="ChEBI" id="CHEBI:456216"/>
        <dbReference type="EC" id="6.3.2.12"/>
    </reaction>
</comment>
<keyword evidence="10" id="KW-0479">Metal-binding</keyword>
<dbReference type="InterPro" id="IPR013221">
    <property type="entry name" value="Mur_ligase_cen"/>
</dbReference>
<evidence type="ECO:0000256" key="9">
    <source>
        <dbReference type="ARBA" id="ARBA00022598"/>
    </source>
</evidence>
<comment type="similarity">
    <text evidence="4 18">Belongs to the folylpolyglutamate synthase family.</text>
</comment>
<evidence type="ECO:0000256" key="2">
    <source>
        <dbReference type="ARBA" id="ARBA00004799"/>
    </source>
</evidence>
<evidence type="ECO:0000256" key="13">
    <source>
        <dbReference type="ARBA" id="ARBA00022842"/>
    </source>
</evidence>
<evidence type="ECO:0000256" key="15">
    <source>
        <dbReference type="ARBA" id="ARBA00030592"/>
    </source>
</evidence>
<keyword evidence="13" id="KW-0460">Magnesium</keyword>
<dbReference type="NCBIfam" id="TIGR01499">
    <property type="entry name" value="folC"/>
    <property type="match status" value="1"/>
</dbReference>
<comment type="pathway">
    <text evidence="2">Cofactor biosynthesis; tetrahydrofolate biosynthesis; 7,8-dihydrofolate from 2-amino-4-hydroxy-6-hydroxymethyl-7,8-dihydropteridine diphosphate and 4-aminobenzoate: step 2/2.</text>
</comment>
<name>A0A6G1XBC8_9BACI</name>
<comment type="caution">
    <text evidence="21">The sequence shown here is derived from an EMBL/GenBank/DDBJ whole genome shotgun (WGS) entry which is preliminary data.</text>
</comment>
<dbReference type="PANTHER" id="PTHR11136:SF0">
    <property type="entry name" value="DIHYDROFOLATE SYNTHETASE-RELATED"/>
    <property type="match status" value="1"/>
</dbReference>
<gene>
    <name evidence="21" type="ORF">GH754_18325</name>
</gene>
<keyword evidence="11 18" id="KW-0547">Nucleotide-binding</keyword>
<accession>A0A6G1XBC8</accession>
<dbReference type="Gene3D" id="3.90.190.20">
    <property type="entry name" value="Mur ligase, C-terminal domain"/>
    <property type="match status" value="1"/>
</dbReference>
<evidence type="ECO:0000256" key="16">
    <source>
        <dbReference type="ARBA" id="ARBA00047493"/>
    </source>
</evidence>
<dbReference type="RefSeq" id="WP_153730090.1">
    <property type="nucleotide sequence ID" value="NZ_WJNH01000018.1"/>
</dbReference>
<evidence type="ECO:0000256" key="18">
    <source>
        <dbReference type="PIRNR" id="PIRNR001563"/>
    </source>
</evidence>
<keyword evidence="14" id="KW-0289">Folate biosynthesis</keyword>
<dbReference type="PROSITE" id="PS01011">
    <property type="entry name" value="FOLYLPOLYGLU_SYNT_1"/>
    <property type="match status" value="1"/>
</dbReference>
<comment type="subunit">
    <text evidence="5">Monomer.</text>
</comment>
<evidence type="ECO:0000256" key="14">
    <source>
        <dbReference type="ARBA" id="ARBA00022909"/>
    </source>
</evidence>
<dbReference type="InterPro" id="IPR018109">
    <property type="entry name" value="Folylpolyglutamate_synth_CS"/>
</dbReference>
<evidence type="ECO:0000256" key="6">
    <source>
        <dbReference type="ARBA" id="ARBA00013023"/>
    </source>
</evidence>
<keyword evidence="12 18" id="KW-0067">ATP-binding</keyword>
<dbReference type="EC" id="6.3.2.12" evidence="6"/>
<comment type="pathway">
    <text evidence="3">Cofactor biosynthesis; tetrahydrofolylpolyglutamate biosynthesis.</text>
</comment>
<dbReference type="InterPro" id="IPR004101">
    <property type="entry name" value="Mur_ligase_C"/>
</dbReference>
<evidence type="ECO:0000313" key="21">
    <source>
        <dbReference type="EMBL" id="MRG88215.1"/>
    </source>
</evidence>
<keyword evidence="9 18" id="KW-0436">Ligase</keyword>
<comment type="catalytic activity">
    <reaction evidence="16">
        <text>(6S)-5,6,7,8-tetrahydrofolyl-(gamma-L-Glu)(n) + L-glutamate + ATP = (6S)-5,6,7,8-tetrahydrofolyl-(gamma-L-Glu)(n+1) + ADP + phosphate + H(+)</text>
        <dbReference type="Rhea" id="RHEA:10580"/>
        <dbReference type="Rhea" id="RHEA-COMP:14738"/>
        <dbReference type="Rhea" id="RHEA-COMP:14740"/>
        <dbReference type="ChEBI" id="CHEBI:15378"/>
        <dbReference type="ChEBI" id="CHEBI:29985"/>
        <dbReference type="ChEBI" id="CHEBI:30616"/>
        <dbReference type="ChEBI" id="CHEBI:43474"/>
        <dbReference type="ChEBI" id="CHEBI:141005"/>
        <dbReference type="ChEBI" id="CHEBI:456216"/>
        <dbReference type="EC" id="6.3.2.17"/>
    </reaction>
</comment>
<dbReference type="GO" id="GO:0004326">
    <property type="term" value="F:tetrahydrofolylpolyglutamate synthase activity"/>
    <property type="evidence" value="ECO:0007669"/>
    <property type="project" value="UniProtKB-EC"/>
</dbReference>
<dbReference type="Pfam" id="PF02875">
    <property type="entry name" value="Mur_ligase_C"/>
    <property type="match status" value="1"/>
</dbReference>
<keyword evidence="22" id="KW-1185">Reference proteome</keyword>
<evidence type="ECO:0000256" key="8">
    <source>
        <dbReference type="ARBA" id="ARBA00019357"/>
    </source>
</evidence>
<feature type="domain" description="Mur ligase C-terminal" evidence="19">
    <location>
        <begin position="298"/>
        <end position="416"/>
    </location>
</feature>
<dbReference type="Gene3D" id="3.40.1190.10">
    <property type="entry name" value="Mur-like, catalytic domain"/>
    <property type="match status" value="1"/>
</dbReference>
<evidence type="ECO:0000256" key="3">
    <source>
        <dbReference type="ARBA" id="ARBA00005150"/>
    </source>
</evidence>
<organism evidence="21 22">
    <name type="scientific">Salinibacillus xinjiangensis</name>
    <dbReference type="NCBI Taxonomy" id="1229268"/>
    <lineage>
        <taxon>Bacteria</taxon>
        <taxon>Bacillati</taxon>
        <taxon>Bacillota</taxon>
        <taxon>Bacilli</taxon>
        <taxon>Bacillales</taxon>
        <taxon>Bacillaceae</taxon>
        <taxon>Salinibacillus</taxon>
    </lineage>
</organism>
<dbReference type="PIRSF" id="PIRSF001563">
    <property type="entry name" value="Folylpolyglu_synth"/>
    <property type="match status" value="1"/>
</dbReference>
<evidence type="ECO:0000256" key="1">
    <source>
        <dbReference type="ARBA" id="ARBA00001946"/>
    </source>
</evidence>
<dbReference type="Proteomes" id="UP000480185">
    <property type="component" value="Unassembled WGS sequence"/>
</dbReference>
<evidence type="ECO:0000256" key="17">
    <source>
        <dbReference type="ARBA" id="ARBA00049161"/>
    </source>
</evidence>
<dbReference type="SUPFAM" id="SSF53244">
    <property type="entry name" value="MurD-like peptide ligases, peptide-binding domain"/>
    <property type="match status" value="1"/>
</dbReference>
<evidence type="ECO:0000259" key="19">
    <source>
        <dbReference type="Pfam" id="PF02875"/>
    </source>
</evidence>
<dbReference type="SUPFAM" id="SSF53623">
    <property type="entry name" value="MurD-like peptide ligases, catalytic domain"/>
    <property type="match status" value="1"/>
</dbReference>
<evidence type="ECO:0000256" key="11">
    <source>
        <dbReference type="ARBA" id="ARBA00022741"/>
    </source>
</evidence>
<dbReference type="InterPro" id="IPR001645">
    <property type="entry name" value="Folylpolyglutamate_synth"/>
</dbReference>
<dbReference type="OrthoDB" id="9809356at2"/>
<dbReference type="GO" id="GO:0046872">
    <property type="term" value="F:metal ion binding"/>
    <property type="evidence" value="ECO:0007669"/>
    <property type="project" value="UniProtKB-KW"/>
</dbReference>
<evidence type="ECO:0000256" key="5">
    <source>
        <dbReference type="ARBA" id="ARBA00011245"/>
    </source>
</evidence>
<evidence type="ECO:0000259" key="20">
    <source>
        <dbReference type="Pfam" id="PF08245"/>
    </source>
</evidence>
<dbReference type="EMBL" id="WJNH01000018">
    <property type="protein sequence ID" value="MRG88215.1"/>
    <property type="molecule type" value="Genomic_DNA"/>
</dbReference>
<evidence type="ECO:0000256" key="12">
    <source>
        <dbReference type="ARBA" id="ARBA00022840"/>
    </source>
</evidence>
<proteinExistence type="inferred from homology"/>
<evidence type="ECO:0000256" key="4">
    <source>
        <dbReference type="ARBA" id="ARBA00008276"/>
    </source>
</evidence>
<dbReference type="PROSITE" id="PS01012">
    <property type="entry name" value="FOLYLPOLYGLU_SYNT_2"/>
    <property type="match status" value="1"/>
</dbReference>
<dbReference type="GO" id="GO:0005737">
    <property type="term" value="C:cytoplasm"/>
    <property type="evidence" value="ECO:0007669"/>
    <property type="project" value="TreeGrafter"/>
</dbReference>
<dbReference type="GO" id="GO:0046656">
    <property type="term" value="P:folic acid biosynthetic process"/>
    <property type="evidence" value="ECO:0007669"/>
    <property type="project" value="UniProtKB-KW"/>
</dbReference>
<sequence length="430" mass="48934">MDYREAVQWIHSRETFGIKPGLKRMEWLMEKLNHPQKKIKAIHIAGTNGKGSTLSFLRHIMQSHGYSVGTFTSPYIVKFNERISVDGQPIPDDEMTSFVEKIKPLCLELEKTELGPPTEFEVITAIAFDYFSQQDLDYVLFETGLGGRLDSTNVVQPILTIITNVGLDHTAILGNTYEQIAYEKAGIMKEQIPLVTAVTEQQSLHLIKRKASELSVPLDHFSSDFRAKQLGVHDGLETFSFFSKLGDYSELAIQMRGFHQVVNASTALQAFLRLSKMVNLQVDTTKVKEGLFGTTWPGRFETVHHHPLVIIDGAHNKEGIETLIQTVERFYPEKRKHLLFSAMKDKALSDMINLFNQAFTTVTFTTFEFERAAKAENLFELSDHPNKHLKSNWEASIKELIQSIDPMNEVIIISGSLYFISVIRQYFEIN</sequence>
<dbReference type="GO" id="GO:0008841">
    <property type="term" value="F:dihydrofolate synthase activity"/>
    <property type="evidence" value="ECO:0007669"/>
    <property type="project" value="UniProtKB-EC"/>
</dbReference>
<dbReference type="InterPro" id="IPR036565">
    <property type="entry name" value="Mur-like_cat_sf"/>
</dbReference>
<feature type="domain" description="Mur ligase central" evidence="20">
    <location>
        <begin position="44"/>
        <end position="269"/>
    </location>
</feature>
<evidence type="ECO:0000313" key="22">
    <source>
        <dbReference type="Proteomes" id="UP000480185"/>
    </source>
</evidence>
<reference evidence="21 22" key="1">
    <citation type="submission" date="2019-11" db="EMBL/GenBank/DDBJ databases">
        <authorList>
            <person name="Li J."/>
        </authorList>
    </citation>
    <scope>NUCLEOTIDE SEQUENCE [LARGE SCALE GENOMIC DNA]</scope>
    <source>
        <strain evidence="21 22">J4</strain>
    </source>
</reference>
<dbReference type="FunFam" id="3.40.1190.10:FF:000004">
    <property type="entry name" value="Dihydrofolate synthase/folylpolyglutamate synthase"/>
    <property type="match status" value="1"/>
</dbReference>